<feature type="region of interest" description="Disordered" evidence="9">
    <location>
        <begin position="24"/>
        <end position="146"/>
    </location>
</feature>
<feature type="compositionally biased region" description="Basic and acidic residues" evidence="9">
    <location>
        <begin position="104"/>
        <end position="131"/>
    </location>
</feature>
<feature type="coiled-coil region" evidence="8">
    <location>
        <begin position="233"/>
        <end position="267"/>
    </location>
</feature>
<evidence type="ECO:0000256" key="3">
    <source>
        <dbReference type="ARBA" id="ARBA00005599"/>
    </source>
</evidence>
<feature type="compositionally biased region" description="Low complexity" evidence="9">
    <location>
        <begin position="52"/>
        <end position="61"/>
    </location>
</feature>
<dbReference type="GeneID" id="106814557"/>
<feature type="region of interest" description="Disordered" evidence="9">
    <location>
        <begin position="428"/>
        <end position="460"/>
    </location>
</feature>
<dbReference type="PANTHER" id="PTHR21470:SF2">
    <property type="entry name" value="RAB6-INTERACTING GOLGIN"/>
    <property type="match status" value="1"/>
</dbReference>
<comment type="subcellular location">
    <subcellularLocation>
        <location evidence="1">Cytoplasm</location>
    </subcellularLocation>
    <subcellularLocation>
        <location evidence="2">Golgi apparatus</location>
    </subcellularLocation>
</comment>
<keyword evidence="5" id="KW-0963">Cytoplasm</keyword>
<feature type="region of interest" description="Disordered" evidence="9">
    <location>
        <begin position="513"/>
        <end position="533"/>
    </location>
</feature>
<accession>A0ABM1EQ97</accession>
<name>A0ABM1EQ97_PRICU</name>
<dbReference type="Proteomes" id="UP000695022">
    <property type="component" value="Unplaced"/>
</dbReference>
<evidence type="ECO:0000313" key="11">
    <source>
        <dbReference type="RefSeq" id="XP_014674368.1"/>
    </source>
</evidence>
<proteinExistence type="inferred from homology"/>
<dbReference type="PANTHER" id="PTHR21470">
    <property type="entry name" value="RAB6-INTERACTING PROTEIN GORAB"/>
    <property type="match status" value="1"/>
</dbReference>
<keyword evidence="10" id="KW-1185">Reference proteome</keyword>
<evidence type="ECO:0000256" key="1">
    <source>
        <dbReference type="ARBA" id="ARBA00004496"/>
    </source>
</evidence>
<evidence type="ECO:0000313" key="10">
    <source>
        <dbReference type="Proteomes" id="UP000695022"/>
    </source>
</evidence>
<evidence type="ECO:0000256" key="8">
    <source>
        <dbReference type="SAM" id="Coils"/>
    </source>
</evidence>
<dbReference type="RefSeq" id="XP_014674368.1">
    <property type="nucleotide sequence ID" value="XM_014818882.1"/>
</dbReference>
<evidence type="ECO:0000256" key="9">
    <source>
        <dbReference type="SAM" id="MobiDB-lite"/>
    </source>
</evidence>
<evidence type="ECO:0000256" key="7">
    <source>
        <dbReference type="ARBA" id="ARBA00023054"/>
    </source>
</evidence>
<keyword evidence="6" id="KW-0333">Golgi apparatus</keyword>
<dbReference type="InterPro" id="IPR007033">
    <property type="entry name" value="GORAB"/>
</dbReference>
<evidence type="ECO:0000256" key="6">
    <source>
        <dbReference type="ARBA" id="ARBA00023034"/>
    </source>
</evidence>
<feature type="compositionally biased region" description="Basic and acidic residues" evidence="9">
    <location>
        <begin position="431"/>
        <end position="442"/>
    </location>
</feature>
<organism evidence="10 11">
    <name type="scientific">Priapulus caudatus</name>
    <name type="common">Priapulid worm</name>
    <dbReference type="NCBI Taxonomy" id="37621"/>
    <lineage>
        <taxon>Eukaryota</taxon>
        <taxon>Metazoa</taxon>
        <taxon>Ecdysozoa</taxon>
        <taxon>Scalidophora</taxon>
        <taxon>Priapulida</taxon>
        <taxon>Priapulimorpha</taxon>
        <taxon>Priapulimorphida</taxon>
        <taxon>Priapulidae</taxon>
        <taxon>Priapulus</taxon>
    </lineage>
</organism>
<evidence type="ECO:0000256" key="5">
    <source>
        <dbReference type="ARBA" id="ARBA00022490"/>
    </source>
</evidence>
<evidence type="ECO:0000256" key="2">
    <source>
        <dbReference type="ARBA" id="ARBA00004555"/>
    </source>
</evidence>
<feature type="region of interest" description="Disordered" evidence="9">
    <location>
        <begin position="472"/>
        <end position="498"/>
    </location>
</feature>
<evidence type="ECO:0000256" key="4">
    <source>
        <dbReference type="ARBA" id="ARBA00014130"/>
    </source>
</evidence>
<protein>
    <recommendedName>
        <fullName evidence="4">RAB6-interacting golgin</fullName>
    </recommendedName>
</protein>
<reference evidence="11" key="1">
    <citation type="submission" date="2025-08" db="UniProtKB">
        <authorList>
            <consortium name="RefSeq"/>
        </authorList>
    </citation>
    <scope>IDENTIFICATION</scope>
</reference>
<gene>
    <name evidence="11" type="primary">LOC106814557</name>
</gene>
<keyword evidence="7 8" id="KW-0175">Coiled coil</keyword>
<comment type="similarity">
    <text evidence="3">Belongs to the GORAB family.</text>
</comment>
<sequence length="550" mass="60507">MAGWAGFSEEDVLKIKQSIEPHSLTAPGAQVSPMQLQVGMPPGAQVNSAMVGHHQQGGKQQVRFTQQQGTRRKPMGKEKAFKQQKSNGASANIEIDPNQSLSKSAEKHCTVKPDDSRKPKQVECGKERVESTSKSSSTISENKGQTAELVQENARIPDGIEELDEEEGINREISNLEKFQQQQKLIEAQNAKRRQMLTQAISERKKRTHAEQQKLLEIQKDLGHLDTLLTVDVSLLRDKIEDASREYSDAQKRYDKAEKEFIEAKLELHKRSEHKEQLTEHLYAIIQANELRKATKLSELMEKLNMDIEVESEIQSLIPPIPTSPPAMSPSVMTTRNGVHTPADAKTTRHVAPLISSATPSVQCPQFYKKTMACYPVERNVAVCDSAVTSEQLVKPSTAEENHGSVNEAAAYIVDDTSKAEDKVTIAADCSTEKSEPSKAEGDDGQVDTHLNNSASMLPANPLLKPEHEVQEATLTNDEESHPKEQVSSDVAPPGASHGNELVLKVSACPAPMESQPLLNSSNGNKAELGEDKILKKGKSKPYLEAFQGL</sequence>